<gene>
    <name evidence="1" type="primary">16</name>
    <name evidence="2" type="synonym">272</name>
    <name evidence="1" type="ORF">SEA_BMOC_16</name>
    <name evidence="2" type="ORF">SEA_BMOC_272</name>
</gene>
<dbReference type="RefSeq" id="YP_010107417.1">
    <property type="nucleotide sequence ID" value="NC_055842.1"/>
</dbReference>
<evidence type="ECO:0000313" key="3">
    <source>
        <dbReference type="Proteomes" id="UP000502409"/>
    </source>
</evidence>
<organism evidence="1 3">
    <name type="scientific">Streptomyces phage Bmoc</name>
    <dbReference type="NCBI Taxonomy" id="2725629"/>
    <lineage>
        <taxon>Viruses</taxon>
        <taxon>Duplodnaviria</taxon>
        <taxon>Heunggongvirae</taxon>
        <taxon>Uroviricota</taxon>
        <taxon>Caudoviricetes</taxon>
        <taxon>Stanwilliamsviridae</taxon>
        <taxon>Boydwoodruffvirinae</taxon>
        <taxon>Samistivirus</taxon>
        <taxon>Samistivirus bmoc</taxon>
    </lineage>
</organism>
<proteinExistence type="predicted"/>
<dbReference type="Proteomes" id="UP000502409">
    <property type="component" value="Genome"/>
</dbReference>
<accession>A0A6M3SXP6</accession>
<reference evidence="1 3" key="1">
    <citation type="submission" date="2020-04" db="EMBL/GenBank/DDBJ databases">
        <authorList>
            <person name="Angtuaco S.E."/>
            <person name="Chung R.C."/>
            <person name="Hung A.H."/>
            <person name="Eghdamian A."/>
            <person name="Zhu L."/>
            <person name="Shaffer C.D."/>
            <person name="Weston-Hafer K.A."/>
            <person name="Garlena R.A."/>
            <person name="Russell D.A."/>
            <person name="Pope W.H."/>
            <person name="Jacobs-Sera D."/>
            <person name="Hatfull G.F."/>
        </authorList>
    </citation>
    <scope>NUCLEOTIDE SEQUENCE [LARGE SCALE GENOMIC DNA]</scope>
</reference>
<protein>
    <submittedName>
        <fullName evidence="1">Uncharacterized protein</fullName>
    </submittedName>
</protein>
<dbReference type="GeneID" id="65125518"/>
<sequence>MRVSKADIITALERYRRNWEAMGIELELSYQEGTPSMGIAHRVFVEGGSAAPGTGDRGYIGFSKAEAYETLNAISRTLEDLSYLRRAQEEKENG</sequence>
<dbReference type="EMBL" id="MT310865">
    <property type="protein sequence ID" value="QJD50980.1"/>
    <property type="molecule type" value="Genomic_DNA"/>
</dbReference>
<evidence type="ECO:0000313" key="1">
    <source>
        <dbReference type="EMBL" id="QJD50766.1"/>
    </source>
</evidence>
<keyword evidence="3" id="KW-1185">Reference proteome</keyword>
<dbReference type="EMBL" id="MT310865">
    <property type="protein sequence ID" value="QJD50766.1"/>
    <property type="molecule type" value="Genomic_DNA"/>
</dbReference>
<name>A0A6M3SXP6_9CAUD</name>
<evidence type="ECO:0000313" key="2">
    <source>
        <dbReference type="EMBL" id="QJD50980.1"/>
    </source>
</evidence>
<dbReference type="KEGG" id="vg:65125518"/>